<protein>
    <submittedName>
        <fullName evidence="2">Uncharacterized protein</fullName>
    </submittedName>
</protein>
<proteinExistence type="predicted"/>
<keyword evidence="3" id="KW-1185">Reference proteome</keyword>
<reference evidence="2 3" key="1">
    <citation type="submission" date="2019-08" db="EMBL/GenBank/DDBJ databases">
        <title>Deep-cultivation of Planctomycetes and their phenomic and genomic characterization uncovers novel biology.</title>
        <authorList>
            <person name="Wiegand S."/>
            <person name="Jogler M."/>
            <person name="Boedeker C."/>
            <person name="Pinto D."/>
            <person name="Vollmers J."/>
            <person name="Rivas-Marin E."/>
            <person name="Kohn T."/>
            <person name="Peeters S.H."/>
            <person name="Heuer A."/>
            <person name="Rast P."/>
            <person name="Oberbeckmann S."/>
            <person name="Bunk B."/>
            <person name="Jeske O."/>
            <person name="Meyerdierks A."/>
            <person name="Storesund J.E."/>
            <person name="Kallscheuer N."/>
            <person name="Luecker S."/>
            <person name="Lage O.M."/>
            <person name="Pohl T."/>
            <person name="Merkel B.J."/>
            <person name="Hornburger P."/>
            <person name="Mueller R.-W."/>
            <person name="Bruemmer F."/>
            <person name="Labrenz M."/>
            <person name="Spormann A.M."/>
            <person name="Op den Camp H."/>
            <person name="Overmann J."/>
            <person name="Amann R."/>
            <person name="Jetten M.S.M."/>
            <person name="Mascher T."/>
            <person name="Medema M.H."/>
            <person name="Devos D.P."/>
            <person name="Kaster A.-K."/>
            <person name="Ovreas L."/>
            <person name="Rohde M."/>
            <person name="Galperin M.Y."/>
            <person name="Jogler C."/>
        </authorList>
    </citation>
    <scope>NUCLEOTIDE SEQUENCE [LARGE SCALE GENOMIC DNA]</scope>
    <source>
        <strain evidence="2 3">UC8</strain>
    </source>
</reference>
<dbReference type="AlphaFoldDB" id="A0A5B9QZ44"/>
<evidence type="ECO:0000313" key="3">
    <source>
        <dbReference type="Proteomes" id="UP000325286"/>
    </source>
</evidence>
<dbReference type="KEGG" id="rul:UC8_53790"/>
<sequence>MESYSAGQKKVRSYARQSVGPRRLSEWEAKWMAS</sequence>
<accession>A0A5B9QZ44</accession>
<dbReference type="Proteomes" id="UP000325286">
    <property type="component" value="Chromosome"/>
</dbReference>
<dbReference type="EMBL" id="CP042914">
    <property type="protein sequence ID" value="QEG43332.1"/>
    <property type="molecule type" value="Genomic_DNA"/>
</dbReference>
<evidence type="ECO:0000313" key="2">
    <source>
        <dbReference type="EMBL" id="QEG43332.1"/>
    </source>
</evidence>
<organism evidence="2 3">
    <name type="scientific">Roseimaritima ulvae</name>
    <dbReference type="NCBI Taxonomy" id="980254"/>
    <lineage>
        <taxon>Bacteria</taxon>
        <taxon>Pseudomonadati</taxon>
        <taxon>Planctomycetota</taxon>
        <taxon>Planctomycetia</taxon>
        <taxon>Pirellulales</taxon>
        <taxon>Pirellulaceae</taxon>
        <taxon>Roseimaritima</taxon>
    </lineage>
</organism>
<feature type="region of interest" description="Disordered" evidence="1">
    <location>
        <begin position="1"/>
        <end position="23"/>
    </location>
</feature>
<name>A0A5B9QZ44_9BACT</name>
<evidence type="ECO:0000256" key="1">
    <source>
        <dbReference type="SAM" id="MobiDB-lite"/>
    </source>
</evidence>
<gene>
    <name evidence="2" type="ORF">UC8_53790</name>
</gene>